<organism evidence="1 2">
    <name type="scientific">Nitrospirillum amazonense</name>
    <dbReference type="NCBI Taxonomy" id="28077"/>
    <lineage>
        <taxon>Bacteria</taxon>
        <taxon>Pseudomonadati</taxon>
        <taxon>Pseudomonadota</taxon>
        <taxon>Alphaproteobacteria</taxon>
        <taxon>Rhodospirillales</taxon>
        <taxon>Azospirillaceae</taxon>
        <taxon>Nitrospirillum</taxon>
    </lineage>
</organism>
<dbReference type="Proteomes" id="UP000319859">
    <property type="component" value="Unassembled WGS sequence"/>
</dbReference>
<evidence type="ECO:0000313" key="2">
    <source>
        <dbReference type="Proteomes" id="UP000319859"/>
    </source>
</evidence>
<dbReference type="RefSeq" id="WP_145749096.1">
    <property type="nucleotide sequence ID" value="NZ_VITN01000003.1"/>
</dbReference>
<gene>
    <name evidence="1" type="ORF">FBZ89_103120</name>
</gene>
<dbReference type="InterPro" id="IPR045502">
    <property type="entry name" value="DUF6489"/>
</dbReference>
<evidence type="ECO:0008006" key="3">
    <source>
        <dbReference type="Google" id="ProtNLM"/>
    </source>
</evidence>
<dbReference type="OrthoDB" id="5740990at2"/>
<dbReference type="Pfam" id="PF20099">
    <property type="entry name" value="DUF6489"/>
    <property type="match status" value="1"/>
</dbReference>
<protein>
    <recommendedName>
        <fullName evidence="3">Ribosomal protein S1</fullName>
    </recommendedName>
</protein>
<sequence length="84" mass="9349">MKITVDVDCTPDEARAFLGLPDVKPMQDALMRQMQDRMSANLAAMDPDALLKTWLPVGIQGFEQMQKMMWNQMTSAMGGGKDAK</sequence>
<evidence type="ECO:0000313" key="1">
    <source>
        <dbReference type="EMBL" id="TWB22498.1"/>
    </source>
</evidence>
<reference evidence="1 2" key="1">
    <citation type="submission" date="2019-06" db="EMBL/GenBank/DDBJ databases">
        <title>Genomic Encyclopedia of Type Strains, Phase IV (KMG-V): Genome sequencing to study the core and pangenomes of soil and plant-associated prokaryotes.</title>
        <authorList>
            <person name="Whitman W."/>
        </authorList>
    </citation>
    <scope>NUCLEOTIDE SEQUENCE [LARGE SCALE GENOMIC DNA]</scope>
    <source>
        <strain evidence="1 2">BR 11880</strain>
    </source>
</reference>
<name>A0A560FLM5_9PROT</name>
<accession>A0A560FLM5</accession>
<dbReference type="AlphaFoldDB" id="A0A560FLM5"/>
<dbReference type="EMBL" id="VITN01000003">
    <property type="protein sequence ID" value="TWB22498.1"/>
    <property type="molecule type" value="Genomic_DNA"/>
</dbReference>
<comment type="caution">
    <text evidence="1">The sequence shown here is derived from an EMBL/GenBank/DDBJ whole genome shotgun (WGS) entry which is preliminary data.</text>
</comment>
<proteinExistence type="predicted"/>